<reference evidence="1" key="1">
    <citation type="submission" date="2021-05" db="EMBL/GenBank/DDBJ databases">
        <authorList>
            <person name="Alioto T."/>
            <person name="Alioto T."/>
            <person name="Gomez Garrido J."/>
        </authorList>
    </citation>
    <scope>NUCLEOTIDE SEQUENCE</scope>
</reference>
<accession>A0A8D8LHE0</accession>
<sequence>MMLLNAKFPSHVAQGILLLFVVGQKIKISPADLIFSQHHHVFEETKPTLCFQGLKGNRYLLSFIFFLVRRFKRLGLCPNSSEPFFFTHTHILHQMQCFLLSPILEVSEFGYFGFPYCHA</sequence>
<dbReference type="EMBL" id="HBUF01012163">
    <property type="protein sequence ID" value="CAG6608548.1"/>
    <property type="molecule type" value="Transcribed_RNA"/>
</dbReference>
<organism evidence="1">
    <name type="scientific">Cacopsylla melanoneura</name>
    <dbReference type="NCBI Taxonomy" id="428564"/>
    <lineage>
        <taxon>Eukaryota</taxon>
        <taxon>Metazoa</taxon>
        <taxon>Ecdysozoa</taxon>
        <taxon>Arthropoda</taxon>
        <taxon>Hexapoda</taxon>
        <taxon>Insecta</taxon>
        <taxon>Pterygota</taxon>
        <taxon>Neoptera</taxon>
        <taxon>Paraneoptera</taxon>
        <taxon>Hemiptera</taxon>
        <taxon>Sternorrhyncha</taxon>
        <taxon>Psylloidea</taxon>
        <taxon>Psyllidae</taxon>
        <taxon>Psyllinae</taxon>
        <taxon>Cacopsylla</taxon>
    </lineage>
</organism>
<protein>
    <submittedName>
        <fullName evidence="1">Uncharacterized protein</fullName>
    </submittedName>
</protein>
<dbReference type="AlphaFoldDB" id="A0A8D8LHE0"/>
<evidence type="ECO:0000313" key="1">
    <source>
        <dbReference type="EMBL" id="CAG6608548.1"/>
    </source>
</evidence>
<proteinExistence type="predicted"/>
<name>A0A8D8LHE0_9HEMI</name>